<reference evidence="4" key="1">
    <citation type="journal article" date="2019" name="Int. J. Syst. Evol. Microbiol.">
        <title>The Global Catalogue of Microorganisms (GCM) 10K type strain sequencing project: providing services to taxonomists for standard genome sequencing and annotation.</title>
        <authorList>
            <consortium name="The Broad Institute Genomics Platform"/>
            <consortium name="The Broad Institute Genome Sequencing Center for Infectious Disease"/>
            <person name="Wu L."/>
            <person name="Ma J."/>
        </authorList>
    </citation>
    <scope>NUCLEOTIDE SEQUENCE [LARGE SCALE GENOMIC DNA]</scope>
    <source>
        <strain evidence="4">JCM 18303</strain>
    </source>
</reference>
<dbReference type="Proteomes" id="UP001428817">
    <property type="component" value="Unassembled WGS sequence"/>
</dbReference>
<sequence>MNARLFPAAMAHAAEWIAVIPRPVLSSSAPSPLGAPVALAGGGDCGSAPGGLLGWWGCTLTGASEHLMTALLRLGAVAPLLVAVTAAISVAVWVLRAFATMGAAQGAVWLEITPPKTLPAGAGLALWRVLAGVLGRARGTWLWGRPALSVEWFADPGGVRAGVWLPAGIRPGPVADALERACPGARVRPTHPPVWWRYPSRCVELAPAAGPWTPLIDPATARRAAGQVGGSEAAEEPLRALLGALAGLRPGEQAAVQLVVSHHRTGGAGGGVAGLLRGATPALLGGVTGAVAAGVLAVLDLFSSSSRPTRRRARGQRTGGASAGDPVRAAAAKAADAKRAAGPHLRVTLRVAATVPMPTGWRAERARAGDLTAGFDLVTDTELRPVWRRLAVAELLVLHGHGRRPFHATLPELAALWHLPTTPGRFGLTAATTRFHDPGRGVSTGPDTSPTTGAGDTDARPRRQAPPPRPNGQQGGEQGGEPGHHGRPPAGLARPVPTRPPNRPAHHGHPSDPGRPARVRDPRRGWS</sequence>
<keyword evidence="2" id="KW-0812">Transmembrane</keyword>
<evidence type="ECO:0000256" key="1">
    <source>
        <dbReference type="SAM" id="MobiDB-lite"/>
    </source>
</evidence>
<evidence type="ECO:0000313" key="4">
    <source>
        <dbReference type="Proteomes" id="UP001428817"/>
    </source>
</evidence>
<keyword evidence="2" id="KW-1133">Transmembrane helix</keyword>
<evidence type="ECO:0000256" key="2">
    <source>
        <dbReference type="SAM" id="Phobius"/>
    </source>
</evidence>
<keyword evidence="2" id="KW-0472">Membrane</keyword>
<feature type="compositionally biased region" description="Basic and acidic residues" evidence="1">
    <location>
        <begin position="518"/>
        <end position="527"/>
    </location>
</feature>
<gene>
    <name evidence="3" type="ORF">GCM10023321_85630</name>
</gene>
<keyword evidence="4" id="KW-1185">Reference proteome</keyword>
<evidence type="ECO:0008006" key="5">
    <source>
        <dbReference type="Google" id="ProtNLM"/>
    </source>
</evidence>
<accession>A0ABP9RGI5</accession>
<feature type="compositionally biased region" description="Polar residues" evidence="1">
    <location>
        <begin position="445"/>
        <end position="454"/>
    </location>
</feature>
<evidence type="ECO:0000313" key="3">
    <source>
        <dbReference type="EMBL" id="GAA5176671.1"/>
    </source>
</evidence>
<feature type="transmembrane region" description="Helical" evidence="2">
    <location>
        <begin position="74"/>
        <end position="95"/>
    </location>
</feature>
<comment type="caution">
    <text evidence="3">The sequence shown here is derived from an EMBL/GenBank/DDBJ whole genome shotgun (WGS) entry which is preliminary data.</text>
</comment>
<organism evidence="3 4">
    <name type="scientific">Pseudonocardia eucalypti</name>
    <dbReference type="NCBI Taxonomy" id="648755"/>
    <lineage>
        <taxon>Bacteria</taxon>
        <taxon>Bacillati</taxon>
        <taxon>Actinomycetota</taxon>
        <taxon>Actinomycetes</taxon>
        <taxon>Pseudonocardiales</taxon>
        <taxon>Pseudonocardiaceae</taxon>
        <taxon>Pseudonocardia</taxon>
    </lineage>
</organism>
<proteinExistence type="predicted"/>
<feature type="region of interest" description="Disordered" evidence="1">
    <location>
        <begin position="428"/>
        <end position="527"/>
    </location>
</feature>
<dbReference type="EMBL" id="BAABJP010000069">
    <property type="protein sequence ID" value="GAA5176671.1"/>
    <property type="molecule type" value="Genomic_DNA"/>
</dbReference>
<protein>
    <recommendedName>
        <fullName evidence="5">Type VII secretion protein EccE</fullName>
    </recommendedName>
</protein>
<name>A0ABP9RGI5_9PSEU</name>